<evidence type="ECO:0008006" key="3">
    <source>
        <dbReference type="Google" id="ProtNLM"/>
    </source>
</evidence>
<keyword evidence="2" id="KW-1185">Reference proteome</keyword>
<name>A0A1R1SN04_9ACTN</name>
<proteinExistence type="predicted"/>
<dbReference type="RefSeq" id="WP_346265755.1">
    <property type="nucleotide sequence ID" value="NZ_ASQP01000143.1"/>
</dbReference>
<evidence type="ECO:0000313" key="1">
    <source>
        <dbReference type="EMBL" id="OMI39691.1"/>
    </source>
</evidence>
<evidence type="ECO:0000313" key="2">
    <source>
        <dbReference type="Proteomes" id="UP000186168"/>
    </source>
</evidence>
<comment type="caution">
    <text evidence="1">The sequence shown here is derived from an EMBL/GenBank/DDBJ whole genome shotgun (WGS) entry which is preliminary data.</text>
</comment>
<sequence length="113" mass="12384">MDGRIPQPRDVTDSAQFVTVMRQLRQWANLSYRELERRATAAGDVLPRATLAGALNRQELPREDLVAAFVRACGGDEATVRAWIGARKRLAVELESPVPGEAREAEGAEPESA</sequence>
<dbReference type="Proteomes" id="UP000186168">
    <property type="component" value="Unassembled WGS sequence"/>
</dbReference>
<protein>
    <recommendedName>
        <fullName evidence="3">HTH cro/C1-type domain-containing protein</fullName>
    </recommendedName>
</protein>
<dbReference type="STRING" id="67365.GCA_001704635_07088"/>
<dbReference type="EMBL" id="ASQP01000143">
    <property type="protein sequence ID" value="OMI39691.1"/>
    <property type="molecule type" value="Genomic_DNA"/>
</dbReference>
<gene>
    <name evidence="1" type="ORF">SPAR_09768</name>
</gene>
<accession>A0A1R1SN04</accession>
<feature type="non-terminal residue" evidence="1">
    <location>
        <position position="113"/>
    </location>
</feature>
<reference evidence="1 2" key="1">
    <citation type="submission" date="2013-05" db="EMBL/GenBank/DDBJ databases">
        <title>Genome sequence of Streptomyces sparsogenes DSM 40356.</title>
        <authorList>
            <person name="Coyne S."/>
            <person name="Seebeck F.P."/>
        </authorList>
    </citation>
    <scope>NUCLEOTIDE SEQUENCE [LARGE SCALE GENOMIC DNA]</scope>
    <source>
        <strain evidence="1 2">DSM 40356</strain>
    </source>
</reference>
<dbReference type="Pfam" id="PF13560">
    <property type="entry name" value="HTH_31"/>
    <property type="match status" value="1"/>
</dbReference>
<organism evidence="1 2">
    <name type="scientific">Streptomyces sparsogenes DSM 40356</name>
    <dbReference type="NCBI Taxonomy" id="1331668"/>
    <lineage>
        <taxon>Bacteria</taxon>
        <taxon>Bacillati</taxon>
        <taxon>Actinomycetota</taxon>
        <taxon>Actinomycetes</taxon>
        <taxon>Kitasatosporales</taxon>
        <taxon>Streptomycetaceae</taxon>
        <taxon>Streptomyces</taxon>
    </lineage>
</organism>
<dbReference type="AlphaFoldDB" id="A0A1R1SN04"/>